<dbReference type="EMBL" id="DS469887">
    <property type="protein sequence ID" value="EDO31604.1"/>
    <property type="molecule type" value="Genomic_DNA"/>
</dbReference>
<proteinExistence type="predicted"/>
<reference evidence="2 3" key="1">
    <citation type="journal article" date="2007" name="Science">
        <title>Sea anemone genome reveals ancestral eumetazoan gene repertoire and genomic organization.</title>
        <authorList>
            <person name="Putnam N.H."/>
            <person name="Srivastava M."/>
            <person name="Hellsten U."/>
            <person name="Dirks B."/>
            <person name="Chapman J."/>
            <person name="Salamov A."/>
            <person name="Terry A."/>
            <person name="Shapiro H."/>
            <person name="Lindquist E."/>
            <person name="Kapitonov V.V."/>
            <person name="Jurka J."/>
            <person name="Genikhovich G."/>
            <person name="Grigoriev I.V."/>
            <person name="Lucas S.M."/>
            <person name="Steele R.E."/>
            <person name="Finnerty J.R."/>
            <person name="Technau U."/>
            <person name="Martindale M.Q."/>
            <person name="Rokhsar D.S."/>
        </authorList>
    </citation>
    <scope>NUCLEOTIDE SEQUENCE [LARGE SCALE GENOMIC DNA]</scope>
    <source>
        <strain evidence="3">CH2 X CH6</strain>
    </source>
</reference>
<organism evidence="2 3">
    <name type="scientific">Nematostella vectensis</name>
    <name type="common">Starlet sea anemone</name>
    <dbReference type="NCBI Taxonomy" id="45351"/>
    <lineage>
        <taxon>Eukaryota</taxon>
        <taxon>Metazoa</taxon>
        <taxon>Cnidaria</taxon>
        <taxon>Anthozoa</taxon>
        <taxon>Hexacorallia</taxon>
        <taxon>Actiniaria</taxon>
        <taxon>Edwardsiidae</taxon>
        <taxon>Nematostella</taxon>
    </lineage>
</organism>
<keyword evidence="3" id="KW-1185">Reference proteome</keyword>
<evidence type="ECO:0000256" key="1">
    <source>
        <dbReference type="SAM" id="MobiDB-lite"/>
    </source>
</evidence>
<dbReference type="HOGENOM" id="CLU_1031730_0_0_1"/>
<dbReference type="InParanoid" id="A7SXG4"/>
<dbReference type="GO" id="GO:0005634">
    <property type="term" value="C:nucleus"/>
    <property type="evidence" value="ECO:0000318"/>
    <property type="project" value="GO_Central"/>
</dbReference>
<dbReference type="Proteomes" id="UP000001593">
    <property type="component" value="Unassembled WGS sequence"/>
</dbReference>
<evidence type="ECO:0000313" key="3">
    <source>
        <dbReference type="Proteomes" id="UP000001593"/>
    </source>
</evidence>
<name>A7SXG4_NEMVE</name>
<feature type="compositionally biased region" description="Basic residues" evidence="1">
    <location>
        <begin position="258"/>
        <end position="270"/>
    </location>
</feature>
<feature type="region of interest" description="Disordered" evidence="1">
    <location>
        <begin position="221"/>
        <end position="270"/>
    </location>
</feature>
<gene>
    <name evidence="2" type="ORF">NEMVEDRAFT_v1g247946</name>
</gene>
<dbReference type="PhylomeDB" id="A7SXG4"/>
<protein>
    <submittedName>
        <fullName evidence="2">Uncharacterized protein</fullName>
    </submittedName>
</protein>
<accession>A7SXG4</accession>
<sequence length="270" mass="30505">MRLVAGLTSHKTCFTQLPTNSYIPLTQLSKNSFILLTMAYVTGTPAKSPKRVNYFSHFPHYFLRPYKGQPRVTLGEFSKALNTRNCEWMLRPAVALSELAQCVNENLDTITNTDILRNIEPITDKLQPLQQTFKNLDTTDKQSSATANDIYDIMSFAVSDDDELDNILEVAMQASSGLYAVTCQLMALRSLFRDPESFADRLESEEKACMAFKTSKNQKVEDLTRLNRQQDLDKQHGDNDDAPVGAENSEGTEEIPQRPKKKRKKAKALD</sequence>
<evidence type="ECO:0000313" key="2">
    <source>
        <dbReference type="EMBL" id="EDO31604.1"/>
    </source>
</evidence>
<dbReference type="AlphaFoldDB" id="A7SXG4"/>
<feature type="compositionally biased region" description="Basic and acidic residues" evidence="1">
    <location>
        <begin position="221"/>
        <end position="239"/>
    </location>
</feature>